<feature type="compositionally biased region" description="Acidic residues" evidence="1">
    <location>
        <begin position="308"/>
        <end position="322"/>
    </location>
</feature>
<comment type="caution">
    <text evidence="2">The sequence shown here is derived from an EMBL/GenBank/DDBJ whole genome shotgun (WGS) entry which is preliminary data.</text>
</comment>
<dbReference type="RefSeq" id="XP_030991975.1">
    <property type="nucleotide sequence ID" value="XM_031135542.1"/>
</dbReference>
<proteinExistence type="predicted"/>
<keyword evidence="3" id="KW-1185">Reference proteome</keyword>
<evidence type="ECO:0000313" key="2">
    <source>
        <dbReference type="EMBL" id="TPX10264.1"/>
    </source>
</evidence>
<gene>
    <name evidence="2" type="ORF">E0L32_001461</name>
</gene>
<evidence type="ECO:0000256" key="1">
    <source>
        <dbReference type="SAM" id="MobiDB-lite"/>
    </source>
</evidence>
<protein>
    <submittedName>
        <fullName evidence="2">Uncharacterized protein</fullName>
    </submittedName>
</protein>
<dbReference type="AlphaFoldDB" id="A0A507AUT8"/>
<evidence type="ECO:0000313" key="3">
    <source>
        <dbReference type="Proteomes" id="UP000319257"/>
    </source>
</evidence>
<sequence>MPANCHSHTVGEVPVPTPCSSQKRALAIDDELNSQKRRRCDKPGHPSLLYSQLANNFTQAVDSETEASTFQASSSVPPKSHCIPSHVPDLQQIDAEEEEWTQIFDVCEEEIRSSSTICGNKVGRTPSIENLVTYGSLQDTGHAEEMVFEDDVGMTEAAMLQLNFSDIIMPMENDARSMQNCATHDALEAMEPAPGFRNRSLHPEDELFALDPSEEQDLVQLLDRTTATTSALGSSASDGTINGWSSLPNGLISSGPCMGPSVNHSWEPTPPSTMGCVNEDDGMRCWAEMTACDNDNANANTNASDSDSGIEDDDSDYDDYDEDGFEATLQREYHLDMLANVGYSRED</sequence>
<dbReference type="InParanoid" id="A0A507AUT8"/>
<dbReference type="EMBL" id="SKBQ01000005">
    <property type="protein sequence ID" value="TPX10264.1"/>
    <property type="molecule type" value="Genomic_DNA"/>
</dbReference>
<name>A0A507AUT8_9PEZI</name>
<reference evidence="2 3" key="1">
    <citation type="submission" date="2019-06" db="EMBL/GenBank/DDBJ databases">
        <title>Draft genome sequence of the filamentous fungus Phialemoniopsis curvata isolated from diesel fuel.</title>
        <authorList>
            <person name="Varaljay V.A."/>
            <person name="Lyon W.J."/>
            <person name="Crouch A.L."/>
            <person name="Drake C.E."/>
            <person name="Hollomon J.M."/>
            <person name="Nadeau L.J."/>
            <person name="Nunn H.S."/>
            <person name="Stevenson B.S."/>
            <person name="Bojanowski C.L."/>
            <person name="Crookes-Goodson W.J."/>
        </authorList>
    </citation>
    <scope>NUCLEOTIDE SEQUENCE [LARGE SCALE GENOMIC DNA]</scope>
    <source>
        <strain evidence="2 3">D216</strain>
    </source>
</reference>
<organism evidence="2 3">
    <name type="scientific">Thyridium curvatum</name>
    <dbReference type="NCBI Taxonomy" id="1093900"/>
    <lineage>
        <taxon>Eukaryota</taxon>
        <taxon>Fungi</taxon>
        <taxon>Dikarya</taxon>
        <taxon>Ascomycota</taxon>
        <taxon>Pezizomycotina</taxon>
        <taxon>Sordariomycetes</taxon>
        <taxon>Sordariomycetidae</taxon>
        <taxon>Thyridiales</taxon>
        <taxon>Thyridiaceae</taxon>
        <taxon>Thyridium</taxon>
    </lineage>
</organism>
<dbReference type="Proteomes" id="UP000319257">
    <property type="component" value="Unassembled WGS sequence"/>
</dbReference>
<feature type="compositionally biased region" description="Low complexity" evidence="1">
    <location>
        <begin position="295"/>
        <end position="307"/>
    </location>
</feature>
<accession>A0A507AUT8</accession>
<feature type="region of interest" description="Disordered" evidence="1">
    <location>
        <begin position="295"/>
        <end position="322"/>
    </location>
</feature>
<dbReference type="GeneID" id="41968908"/>
<feature type="region of interest" description="Disordered" evidence="1">
    <location>
        <begin position="1"/>
        <end position="22"/>
    </location>
</feature>